<dbReference type="VEuPathDB" id="FungiDB:FUN_011530"/>
<dbReference type="VEuPathDB" id="FungiDB:RhiirFUN_026534"/>
<dbReference type="Proteomes" id="UP000232722">
    <property type="component" value="Unassembled WGS sequence"/>
</dbReference>
<proteinExistence type="predicted"/>
<reference evidence="2 3" key="1">
    <citation type="submission" date="2016-04" db="EMBL/GenBank/DDBJ databases">
        <title>Genome analyses suggest a sexual origin of heterokaryosis in a supposedly ancient asexual fungus.</title>
        <authorList>
            <person name="Ropars J."/>
            <person name="Sedzielewska K."/>
            <person name="Noel J."/>
            <person name="Charron P."/>
            <person name="Farinelli L."/>
            <person name="Marton T."/>
            <person name="Kruger M."/>
            <person name="Pelin A."/>
            <person name="Brachmann A."/>
            <person name="Corradi N."/>
        </authorList>
    </citation>
    <scope>NUCLEOTIDE SEQUENCE [LARGE SCALE GENOMIC DNA]</scope>
    <source>
        <strain evidence="2 3">A5</strain>
    </source>
</reference>
<sequence>MNNFLIPIINNKQDEETEEKTEETEKETEEIEEETEETEEETEEIEEETEEIKEETESIILEQNVESSDALSSLDDVPKKDERNENVDSEGKEETDINLTFPISIDNEDYCGITLDDAIKDKNYPLNTNWPNDIYQEFMEIVTEYQLSNSCGDRLIKLVNSINNIDKNLLPKTTKEGRRFIDDSEFPYIKFKTVPITNFQDIEYFFHYQPIINEIKTLLLQSDINKEFVFQYQNNTVKTAYGEQFETSEYPIYISLRNISHWLRNKPEVKVLVGYLPKLKAKDNNIRNSKSFRKLQRQVFQRYLRILLSPILNQNNMYFTVKNEINPFTPKISVILADMAEAGAFTATYLISPINFQKALTPENMREIIDKEQAFSVHEEFNYFWKFKNFNIYEATVSDRMHLLDLGITKYLLEFTHEYLQRKVIIFVIDNLYDNHKEDGIPCKRLCKIFYKYQKMYMKLRQKSFTNSDLIELEILINKFCKEFVIVFSEYSQSQCKIPKLHVLRYHIIPFIKLYGSTNGMSTETYETLHKKNVKIPYQMTNKKNYIPQMLNTVQRQYLAKKQKLTKTRRSSGFQNLL</sequence>
<evidence type="ECO:0000313" key="2">
    <source>
        <dbReference type="EMBL" id="PKC01833.1"/>
    </source>
</evidence>
<evidence type="ECO:0000256" key="1">
    <source>
        <dbReference type="SAM" id="MobiDB-lite"/>
    </source>
</evidence>
<feature type="compositionally biased region" description="Acidic residues" evidence="1">
    <location>
        <begin position="15"/>
        <end position="54"/>
    </location>
</feature>
<dbReference type="EMBL" id="LLXJ01001508">
    <property type="protein sequence ID" value="PKC01833.1"/>
    <property type="molecule type" value="Genomic_DNA"/>
</dbReference>
<dbReference type="Pfam" id="PF18759">
    <property type="entry name" value="Plavaka"/>
    <property type="match status" value="1"/>
</dbReference>
<protein>
    <recommendedName>
        <fullName evidence="4">Zn-finger domain-containing protein</fullName>
    </recommendedName>
</protein>
<organism evidence="2 3">
    <name type="scientific">Rhizophagus irregularis</name>
    <dbReference type="NCBI Taxonomy" id="588596"/>
    <lineage>
        <taxon>Eukaryota</taxon>
        <taxon>Fungi</taxon>
        <taxon>Fungi incertae sedis</taxon>
        <taxon>Mucoromycota</taxon>
        <taxon>Glomeromycotina</taxon>
        <taxon>Glomeromycetes</taxon>
        <taxon>Glomerales</taxon>
        <taxon>Glomeraceae</taxon>
        <taxon>Rhizophagus</taxon>
    </lineage>
</organism>
<evidence type="ECO:0008006" key="4">
    <source>
        <dbReference type="Google" id="ProtNLM"/>
    </source>
</evidence>
<dbReference type="AlphaFoldDB" id="A0A2N0P4Y7"/>
<name>A0A2N0P4Y7_9GLOM</name>
<feature type="region of interest" description="Disordered" evidence="1">
    <location>
        <begin position="1"/>
        <end position="94"/>
    </location>
</feature>
<gene>
    <name evidence="2" type="ORF">RhiirA5_426103</name>
</gene>
<feature type="compositionally biased region" description="Basic and acidic residues" evidence="1">
    <location>
        <begin position="76"/>
        <end position="94"/>
    </location>
</feature>
<dbReference type="InterPro" id="IPR041078">
    <property type="entry name" value="Plavaka"/>
</dbReference>
<accession>A0A2N0P4Y7</accession>
<dbReference type="VEuPathDB" id="FungiDB:RhiirA1_458334"/>
<reference evidence="2 3" key="2">
    <citation type="submission" date="2017-09" db="EMBL/GenBank/DDBJ databases">
        <title>Extensive intraspecific genome diversity in a model arbuscular mycorrhizal fungus.</title>
        <authorList>
            <person name="Chen E.C."/>
            <person name="Morin E."/>
            <person name="Beaudet D."/>
            <person name="Noel J."/>
            <person name="Ndikumana S."/>
            <person name="Charron P."/>
            <person name="St-Onge C."/>
            <person name="Giorgi J."/>
            <person name="Grigoriev I.V."/>
            <person name="Roux C."/>
            <person name="Martin F.M."/>
            <person name="Corradi N."/>
        </authorList>
    </citation>
    <scope>NUCLEOTIDE SEQUENCE [LARGE SCALE GENOMIC DNA]</scope>
    <source>
        <strain evidence="2 3">A5</strain>
    </source>
</reference>
<comment type="caution">
    <text evidence="2">The sequence shown here is derived from an EMBL/GenBank/DDBJ whole genome shotgun (WGS) entry which is preliminary data.</text>
</comment>
<evidence type="ECO:0000313" key="3">
    <source>
        <dbReference type="Proteomes" id="UP000232722"/>
    </source>
</evidence>